<accession>A0AAD3S0T2</accession>
<reference evidence="3" key="1">
    <citation type="submission" date="2023-05" db="EMBL/GenBank/DDBJ databases">
        <title>Nepenthes gracilis genome sequencing.</title>
        <authorList>
            <person name="Fukushima K."/>
        </authorList>
    </citation>
    <scope>NUCLEOTIDE SEQUENCE</scope>
    <source>
        <strain evidence="3">SING2019-196</strain>
    </source>
</reference>
<keyword evidence="4" id="KW-1185">Reference proteome</keyword>
<dbReference type="InterPro" id="IPR003169">
    <property type="entry name" value="GYF"/>
</dbReference>
<evidence type="ECO:0000313" key="4">
    <source>
        <dbReference type="Proteomes" id="UP001279734"/>
    </source>
</evidence>
<feature type="compositionally biased region" description="Polar residues" evidence="1">
    <location>
        <begin position="193"/>
        <end position="203"/>
    </location>
</feature>
<dbReference type="PANTHER" id="PTHR46992:SF1">
    <property type="entry name" value="GYF DOMAIN-CONTAINING PROTEIN"/>
    <property type="match status" value="1"/>
</dbReference>
<comment type="caution">
    <text evidence="3">The sequence shown here is derived from an EMBL/GenBank/DDBJ whole genome shotgun (WGS) entry which is preliminary data.</text>
</comment>
<dbReference type="SMART" id="SM00444">
    <property type="entry name" value="GYF"/>
    <property type="match status" value="1"/>
</dbReference>
<gene>
    <name evidence="3" type="ORF">Nepgr_004093</name>
</gene>
<evidence type="ECO:0000313" key="3">
    <source>
        <dbReference type="EMBL" id="GMH02254.1"/>
    </source>
</evidence>
<feature type="compositionally biased region" description="Polar residues" evidence="1">
    <location>
        <begin position="74"/>
        <end position="87"/>
    </location>
</feature>
<dbReference type="EMBL" id="BSYO01000003">
    <property type="protein sequence ID" value="GMH02254.1"/>
    <property type="molecule type" value="Genomic_DNA"/>
</dbReference>
<dbReference type="CDD" id="cd00072">
    <property type="entry name" value="GYF"/>
    <property type="match status" value="1"/>
</dbReference>
<evidence type="ECO:0000256" key="1">
    <source>
        <dbReference type="SAM" id="MobiDB-lite"/>
    </source>
</evidence>
<dbReference type="InterPro" id="IPR035445">
    <property type="entry name" value="GYF-like_dom_sf"/>
</dbReference>
<feature type="compositionally biased region" description="Basic and acidic residues" evidence="1">
    <location>
        <begin position="1585"/>
        <end position="1597"/>
    </location>
</feature>
<sequence length="1711" mass="188792">MADGKIDLPDDLLLSTPKAQLVVEASGRNEEEKAMMGFFDDSKDQAASDSNIPLSPQWLYAKPSESKLDIRVPNSLSLGNSTDQNQESGRKDWRKPASQTESARRWREEERETSLLGRRDRRKADRVENVSMRETMESRTLPSSDRWHDGSNRSAAHEARRDSKWSSRWGPDDKEKEGRSEKRTDVEKEDAYSDNQSVPTSNRAAVDRDLESRDKWRPRHRLEPNSSTPIPYRAAPGFGPEKGRVEGLNMGFTVGRGRSNGVPLVKIPLGTPVGSALLERDESSPGEPSLSADTFRYPRGKILDIYRVCKFDSAFTTVHSSMEEVPSVTQAESVEPLAFVAPDAEEEAILRDIWNGKITSSGASYNSFTKGKVADNIAGIGGELDSYAEKLGILPLKIAEETVGSFRDAANSDAFQAEDRNTKQEEEFEVSKVESAKLLSTIAKSGDMTDVDGAKSNVIQTNSAENWQSVDSAMTKHSITDELGHVAFDLRPSAPSETSPLFVLQSLWESQSINMQYPQGKSGSNHMENSIPPEELTLYYRDPQGEIQGPFLGVDIISWFEQGFFGTDLPVRLADTPEVTPFQELGDVMPHLKAGYGYGGSSDLSSKIEQSAGALGGKLEKNLPTVTTATEISDFSSLNNQSWQAPEFDNLLKQQVHSGMPEHDISSQLAFSERKSFQDSAAQGEEIVFPGRPGTAGYSIGNPSRNNDGYLVNPVTYPSHANSLRKHGIPGQGDDKLHPFGLLWSELEGTHPRQTWSSSIPSSGTPGQSLRHFDGTVASFTGVSDADKAKESWSNFYGKDPITGTNMHGDATMDALHFAHLEPDSNHLELDDQIVQLQIQQKLMQQSNLFSQIPHLNDLAVEQVSSRNAIHQQLANQSIHELDHLLALQQQRQQELRQLMQQQQFHQQQMLMQEQQSQARQLLLEQLHHDVSHDPGFPPSHVDLSGVHSVLDQALLEHFVQELQHQSQHPSRHTDQYAEQLIQANFGQVAHREHQSNLYELIDHTRHEQLRSLEHEILQRELLQLQSRQRTMGLMQRQEMEEGTPIGPGWPMDESERFVRNTAGIHRAHSASSSPLDIFQQQQRPSHEEQLAQFDRNLQLQEQLQRGLYDRSAHQYAQSMSLPAGAGINIDVLNSVAHIQGLDIQDPSTHIRTSAQGASFSSSTHSHHPHHPFVPGEFAVSQLDAMECRWSEGDKHQSNDWIEPQVRQLHLNALQQKRALEVKMNSEDKSWSSSGYDEENSKRLLMELLNQKSGYQSTKPQDLIDGLALERQATSNFFSDLTSTDHVLGNNSVIGASCVSISGEQPEYQLVDNHATGFESSGRLPVQTNSGIVMERESIFLGINQTSQATYKNSNRVGRSYVERELSEVEGKKLPAKNEGMNKGSASEIQECMAKQAGISSVDDVEIPTNSSAKHSSIGIAGGQGAFNNETIGQSNSFTEEIADDRFPAVLARGSESILLKRPRVSHILSSQEGLSELATDPRGMNPTVGTSDGGRRYHGGNAANQVPDAVTSSKKDIHFPRTSSCSDADVSGVSFIDMLKKPLQPEGEAAAAALDLTDGAQGGRTGKKKGKKGKQIDPALLGFKSREREREREREASFSPLTATSFTFRQPKVGPVSGSTGFVPMNAVNAACCGSLKLAKSPLRSSSFESSPFRHSSLTCVSSPSLQRKYGRLSSIRAAAEDVPLQSKVTNKVYLHISIGNPVVSLLAGL</sequence>
<feature type="compositionally biased region" description="Basic and acidic residues" evidence="1">
    <location>
        <begin position="145"/>
        <end position="191"/>
    </location>
</feature>
<feature type="region of interest" description="Disordered" evidence="1">
    <location>
        <begin position="71"/>
        <end position="239"/>
    </location>
</feature>
<name>A0AAD3S0T2_NEPGR</name>
<dbReference type="Gene3D" id="3.30.1490.40">
    <property type="match status" value="1"/>
</dbReference>
<organism evidence="3 4">
    <name type="scientific">Nepenthes gracilis</name>
    <name type="common">Slender pitcher plant</name>
    <dbReference type="NCBI Taxonomy" id="150966"/>
    <lineage>
        <taxon>Eukaryota</taxon>
        <taxon>Viridiplantae</taxon>
        <taxon>Streptophyta</taxon>
        <taxon>Embryophyta</taxon>
        <taxon>Tracheophyta</taxon>
        <taxon>Spermatophyta</taxon>
        <taxon>Magnoliopsida</taxon>
        <taxon>eudicotyledons</taxon>
        <taxon>Gunneridae</taxon>
        <taxon>Pentapetalae</taxon>
        <taxon>Caryophyllales</taxon>
        <taxon>Nepenthaceae</taxon>
        <taxon>Nepenthes</taxon>
    </lineage>
</organism>
<protein>
    <recommendedName>
        <fullName evidence="2">GYF domain-containing protein</fullName>
    </recommendedName>
</protein>
<dbReference type="PANTHER" id="PTHR46992">
    <property type="entry name" value="GYF DOMAIN-CONTAINING PROTEIN"/>
    <property type="match status" value="1"/>
</dbReference>
<dbReference type="SUPFAM" id="SSF55277">
    <property type="entry name" value="GYF domain"/>
    <property type="match status" value="1"/>
</dbReference>
<dbReference type="Proteomes" id="UP001279734">
    <property type="component" value="Unassembled WGS sequence"/>
</dbReference>
<feature type="region of interest" description="Disordered" evidence="1">
    <location>
        <begin position="1559"/>
        <end position="1598"/>
    </location>
</feature>
<feature type="region of interest" description="Disordered" evidence="1">
    <location>
        <begin position="1491"/>
        <end position="1513"/>
    </location>
</feature>
<dbReference type="Pfam" id="PF02213">
    <property type="entry name" value="GYF"/>
    <property type="match status" value="1"/>
</dbReference>
<proteinExistence type="predicted"/>
<feature type="compositionally biased region" description="Basic and acidic residues" evidence="1">
    <location>
        <begin position="102"/>
        <end position="113"/>
    </location>
</feature>
<feature type="domain" description="GYF" evidence="2">
    <location>
        <begin position="536"/>
        <end position="591"/>
    </location>
</feature>
<evidence type="ECO:0000259" key="2">
    <source>
        <dbReference type="SMART" id="SM00444"/>
    </source>
</evidence>
<feature type="compositionally biased region" description="Basic and acidic residues" evidence="1">
    <location>
        <begin position="205"/>
        <end position="215"/>
    </location>
</feature>